<feature type="repeat" description="WD" evidence="16">
    <location>
        <begin position="1283"/>
        <end position="1324"/>
    </location>
</feature>
<dbReference type="Pfam" id="PF23204">
    <property type="entry name" value="KIF21A_2nd"/>
    <property type="match status" value="1"/>
</dbReference>
<dbReference type="InterPro" id="IPR056532">
    <property type="entry name" value="KIF21A/B_hel_2"/>
</dbReference>
<evidence type="ECO:0000256" key="9">
    <source>
        <dbReference type="ARBA" id="ARBA00022737"/>
    </source>
</evidence>
<dbReference type="Pfam" id="PF23203">
    <property type="entry name" value="KIF21A"/>
    <property type="match status" value="1"/>
</dbReference>
<dbReference type="InterPro" id="IPR019775">
    <property type="entry name" value="WD40_repeat_CS"/>
</dbReference>
<dbReference type="Gene3D" id="3.40.850.10">
    <property type="entry name" value="Kinesin motor domain"/>
    <property type="match status" value="1"/>
</dbReference>
<keyword evidence="10 17" id="KW-0547">Nucleotide-binding</keyword>
<dbReference type="GO" id="GO:0051231">
    <property type="term" value="P:spindle elongation"/>
    <property type="evidence" value="ECO:0007669"/>
    <property type="project" value="TreeGrafter"/>
</dbReference>
<dbReference type="GO" id="GO:0007018">
    <property type="term" value="P:microtubule-based movement"/>
    <property type="evidence" value="ECO:0007669"/>
    <property type="project" value="InterPro"/>
</dbReference>
<dbReference type="GO" id="GO:0030425">
    <property type="term" value="C:dendrite"/>
    <property type="evidence" value="ECO:0007669"/>
    <property type="project" value="UniProtKB-SubCell"/>
</dbReference>
<reference evidence="20" key="1">
    <citation type="submission" date="2025-08" db="UniProtKB">
        <authorList>
            <consortium name="Ensembl"/>
        </authorList>
    </citation>
    <scope>IDENTIFICATION</scope>
</reference>
<dbReference type="Pfam" id="PF00400">
    <property type="entry name" value="WD40"/>
    <property type="match status" value="4"/>
</dbReference>
<evidence type="ECO:0000256" key="7">
    <source>
        <dbReference type="ARBA" id="ARBA00022574"/>
    </source>
</evidence>
<keyword evidence="11 17" id="KW-0067">ATP-binding</keyword>
<dbReference type="InterPro" id="IPR036322">
    <property type="entry name" value="WD40_repeat_dom_sf"/>
</dbReference>
<proteinExistence type="inferred from homology"/>
<evidence type="ECO:0000256" key="2">
    <source>
        <dbReference type="ARBA" id="ARBA00004279"/>
    </source>
</evidence>
<dbReference type="SUPFAM" id="SSF50978">
    <property type="entry name" value="WD40 repeat-like"/>
    <property type="match status" value="1"/>
</dbReference>
<dbReference type="Pfam" id="PF25764">
    <property type="entry name" value="KIF21A_4th"/>
    <property type="match status" value="1"/>
</dbReference>
<feature type="coiled-coil region" evidence="18">
    <location>
        <begin position="536"/>
        <end position="716"/>
    </location>
</feature>
<dbReference type="GO" id="GO:0005524">
    <property type="term" value="F:ATP binding"/>
    <property type="evidence" value="ECO:0007669"/>
    <property type="project" value="UniProtKB-UniRule"/>
</dbReference>
<dbReference type="InterPro" id="IPR020472">
    <property type="entry name" value="WD40_PAC1"/>
</dbReference>
<keyword evidence="5" id="KW-0963">Cytoplasm</keyword>
<reference evidence="20" key="2">
    <citation type="submission" date="2025-09" db="UniProtKB">
        <authorList>
            <consortium name="Ensembl"/>
        </authorList>
    </citation>
    <scope>IDENTIFICATION</scope>
</reference>
<evidence type="ECO:0000256" key="12">
    <source>
        <dbReference type="ARBA" id="ARBA00023054"/>
    </source>
</evidence>
<dbReference type="CDD" id="cd00200">
    <property type="entry name" value="WD40"/>
    <property type="match status" value="1"/>
</dbReference>
<keyword evidence="13 17" id="KW-0505">Motor protein</keyword>
<dbReference type="InterPro" id="IPR019821">
    <property type="entry name" value="Kinesin_motor_CS"/>
</dbReference>
<dbReference type="PROSITE" id="PS50067">
    <property type="entry name" value="KINESIN_MOTOR_2"/>
    <property type="match status" value="1"/>
</dbReference>
<dbReference type="SMART" id="SM00320">
    <property type="entry name" value="WD40"/>
    <property type="match status" value="7"/>
</dbReference>
<evidence type="ECO:0000256" key="6">
    <source>
        <dbReference type="ARBA" id="ARBA00022553"/>
    </source>
</evidence>
<dbReference type="Gene3D" id="2.130.10.10">
    <property type="entry name" value="YVTN repeat-like/Quinoprotein amine dehydrogenase"/>
    <property type="match status" value="2"/>
</dbReference>
<evidence type="ECO:0000256" key="5">
    <source>
        <dbReference type="ARBA" id="ARBA00022490"/>
    </source>
</evidence>
<evidence type="ECO:0000256" key="11">
    <source>
        <dbReference type="ARBA" id="ARBA00022840"/>
    </source>
</evidence>
<dbReference type="CDD" id="cd01372">
    <property type="entry name" value="KISc_KIF4"/>
    <property type="match status" value="1"/>
</dbReference>
<evidence type="ECO:0000256" key="4">
    <source>
        <dbReference type="ARBA" id="ARBA00004624"/>
    </source>
</evidence>
<feature type="binding site" evidence="17">
    <location>
        <begin position="88"/>
        <end position="95"/>
    </location>
    <ligand>
        <name>ATP</name>
        <dbReference type="ChEBI" id="CHEBI:30616"/>
    </ligand>
</feature>
<keyword evidence="8" id="KW-0493">Microtubule</keyword>
<accession>A0A672NT68</accession>
<dbReference type="PROSITE" id="PS00411">
    <property type="entry name" value="KINESIN_MOTOR_1"/>
    <property type="match status" value="1"/>
</dbReference>
<comment type="similarity">
    <text evidence="17">Belongs to the TRAFAC class myosin-kinesin ATPase superfamily. Kinesin family.</text>
</comment>
<dbReference type="Pfam" id="PF00225">
    <property type="entry name" value="Kinesin"/>
    <property type="match status" value="1"/>
</dbReference>
<evidence type="ECO:0000313" key="20">
    <source>
        <dbReference type="Ensembl" id="ENSSGRP00000053890.1"/>
    </source>
</evidence>
<dbReference type="GO" id="GO:0003777">
    <property type="term" value="F:microtubule motor activity"/>
    <property type="evidence" value="ECO:0007669"/>
    <property type="project" value="InterPro"/>
</dbReference>
<dbReference type="SUPFAM" id="SSF46579">
    <property type="entry name" value="Prefoldin"/>
    <property type="match status" value="1"/>
</dbReference>
<dbReference type="GO" id="GO:0008017">
    <property type="term" value="F:microtubule binding"/>
    <property type="evidence" value="ECO:0007669"/>
    <property type="project" value="InterPro"/>
</dbReference>
<name>A0A672NT68_SINGR</name>
<dbReference type="GO" id="GO:0005874">
    <property type="term" value="C:microtubule"/>
    <property type="evidence" value="ECO:0007669"/>
    <property type="project" value="UniProtKB-KW"/>
</dbReference>
<dbReference type="PROSITE" id="PS00678">
    <property type="entry name" value="WD_REPEATS_1"/>
    <property type="match status" value="1"/>
</dbReference>
<sequence>MSSGQDESSVRVAVRIRPQLSKEKIEGCHICTFVTPGEPQVVLGKDKPFTFDYVFDMDSQQDSIYSNCTEKLIEGCFEGYNATIFAYGQTGSGKTYTMGTGFDVNINEEELGIIPRAISHLFRGIEERRQAATEQGRPVPEFKINAQFLELYNEEVLDLFDSTRDMEARKQKSNIKIHEDASGGIYTVGVTTRTVSSEAEMMQCLRLGALSRTTASTQMNVQSSRSHAIFTIHLCQVRVCASDNVGGTDNKLVNGSSEMNEFETLTAKFHFVDLAGSERLKRTGATGDRAKEGISINCGLLALGNVISALGDRSKRSTHVPYRDSKLTRLLQDSLGGNSQTVMIACISPSDRDFMETLNTLKYANRARNIKNKVMVNQDRASQQISALRTEIARLQMELMEYKTGKRMVGEDGLESINDMVHENSMLQTENNNLRVRVKAMQETIDAQRARLTQLLSDQANQTLARAGEGNEEIGNMIQNYIKEIEELRAKLLESEAVNETLRKNLSRASTRSSFYAGPLLVLCICVLTEDFQADLANITCEIAIKQRLIDELENSQRRLHTLKQQYEQKLMMLQSKIRDTQLERDRVFQNMVESCTEEKAKKIKSEYEKKLNSMNKELQKLQSARKEHARLLKNQSQYEKQLKKLQQEVTEMKKTKVGLMKQMKEHQERTRATETRRNREIATLKKDHRKQEHQLRQLEAQKRQQELVLRRRAEEITALRRQVRPASGKFNRKVSLPEPLQESSPRTAAIRPQTAGATMRTGGVYSTRTARAKWQSLERRISDIIMQRMTISNMETDMNRLLKQREELTKRREKVMRKRDKIASEDTDADRTVLSLNEEMESLTANIDYINDSIADCQANIMQMEEAKEEGDTVDVSAVISSCTLSEARVLLDHFLSMAINKGLQAAQKESQIKVMEGRLKQTEINSATQNQLLFHMLKEKAELNPELDALLGNALQGLTHINAQFTFSFTSDVRFLSHTGFCLMRSSSARSPTATERKSLDRSPLTRRRAQDRMFNASVSCVFWSRGPAASPAQAVRSSRAARLQCVHVAEGHTKPLLCVDSTDDLLFTGSKDRTCKVWNLVTGQEIMSLGDHPSSVVSVRYCSSLVFTVSTAYVKVWDIRDSAKCIRTLTSSGQVSQGDTCGSSSVAIPPGENQINQIALNPSGTFLYAASGNTVRMWDLRRFVSTGKLTGHLGPVMCLTVDQMGKGQDVVITGSKDHTVKMFDVVEGAQGSISATHHFDPSHQDGLEALAIHGDALFTAARDSCIKKWDLTRKQLQEVSNAHSDLLSSLAVVPGSSAVMSGCKSGLLKFWHTDTLRALGEIRGHDSSVNDICTNSSQLFTASDDRTVKIWQVNGSLEDGLH</sequence>
<dbReference type="Proteomes" id="UP000472262">
    <property type="component" value="Unassembled WGS sequence"/>
</dbReference>
<comment type="subcellular location">
    <subcellularLocation>
        <location evidence="3">Cell projection</location>
        <location evidence="3">Axon</location>
    </subcellularLocation>
    <subcellularLocation>
        <location evidence="2">Cell projection</location>
        <location evidence="2">Dendrite</location>
    </subcellularLocation>
    <subcellularLocation>
        <location evidence="4">Cell projection</location>
        <location evidence="4">Growth cone</location>
    </subcellularLocation>
    <subcellularLocation>
        <location evidence="1">Cytoplasm</location>
        <location evidence="1">Cytoskeleton</location>
    </subcellularLocation>
</comment>
<dbReference type="InterPro" id="IPR036961">
    <property type="entry name" value="Kinesin_motor_dom_sf"/>
</dbReference>
<dbReference type="FunFam" id="2.130.10.10:FF:000131">
    <property type="entry name" value="Kinesin family member 21A"/>
    <property type="match status" value="1"/>
</dbReference>
<dbReference type="PRINTS" id="PR00320">
    <property type="entry name" value="GPROTEINBRPT"/>
</dbReference>
<dbReference type="InterPro" id="IPR015943">
    <property type="entry name" value="WD40/YVTN_repeat-like_dom_sf"/>
</dbReference>
<evidence type="ECO:0000256" key="14">
    <source>
        <dbReference type="ARBA" id="ARBA00023212"/>
    </source>
</evidence>
<feature type="repeat" description="WD" evidence="16">
    <location>
        <begin position="1325"/>
        <end position="1357"/>
    </location>
</feature>
<evidence type="ECO:0000256" key="17">
    <source>
        <dbReference type="PROSITE-ProRule" id="PRU00283"/>
    </source>
</evidence>
<dbReference type="PRINTS" id="PR00380">
    <property type="entry name" value="KINESINHEAVY"/>
</dbReference>
<evidence type="ECO:0000256" key="1">
    <source>
        <dbReference type="ARBA" id="ARBA00004245"/>
    </source>
</evidence>
<evidence type="ECO:0000256" key="18">
    <source>
        <dbReference type="SAM" id="Coils"/>
    </source>
</evidence>
<keyword evidence="7 16" id="KW-0853">WD repeat</keyword>
<dbReference type="InterPro" id="IPR027640">
    <property type="entry name" value="Kinesin-like_fam"/>
</dbReference>
<dbReference type="PANTHER" id="PTHR47969">
    <property type="entry name" value="CHROMOSOME-ASSOCIATED KINESIN KIF4A-RELATED"/>
    <property type="match status" value="1"/>
</dbReference>
<keyword evidence="21" id="KW-1185">Reference proteome</keyword>
<dbReference type="GO" id="GO:0007052">
    <property type="term" value="P:mitotic spindle organization"/>
    <property type="evidence" value="ECO:0007669"/>
    <property type="project" value="TreeGrafter"/>
</dbReference>
<dbReference type="SUPFAM" id="SSF52540">
    <property type="entry name" value="P-loop containing nucleoside triphosphate hydrolases"/>
    <property type="match status" value="1"/>
</dbReference>
<dbReference type="InterPro" id="IPR056533">
    <property type="entry name" value="KIF21A/B_hel_1"/>
</dbReference>
<evidence type="ECO:0000256" key="13">
    <source>
        <dbReference type="ARBA" id="ARBA00023175"/>
    </source>
</evidence>
<dbReference type="PANTHER" id="PTHR47969:SF31">
    <property type="entry name" value="KINESIN FAMILY MEMBER 21A"/>
    <property type="match status" value="1"/>
</dbReference>
<evidence type="ECO:0000256" key="8">
    <source>
        <dbReference type="ARBA" id="ARBA00022701"/>
    </source>
</evidence>
<keyword evidence="14" id="KW-0206">Cytoskeleton</keyword>
<evidence type="ECO:0000256" key="16">
    <source>
        <dbReference type="PROSITE-ProRule" id="PRU00221"/>
    </source>
</evidence>
<feature type="coiled-coil region" evidence="18">
    <location>
        <begin position="378"/>
        <end position="505"/>
    </location>
</feature>
<dbReference type="Ensembl" id="ENSSGRT00000057580.1">
    <property type="protein sequence ID" value="ENSSGRP00000053890.1"/>
    <property type="gene ID" value="ENSSGRG00000027595.1"/>
</dbReference>
<feature type="domain" description="Kinesin motor" evidence="19">
    <location>
        <begin position="9"/>
        <end position="370"/>
    </location>
</feature>
<evidence type="ECO:0000256" key="3">
    <source>
        <dbReference type="ARBA" id="ARBA00004489"/>
    </source>
</evidence>
<feature type="coiled-coil region" evidence="18">
    <location>
        <begin position="792"/>
        <end position="826"/>
    </location>
</feature>
<dbReference type="FunFam" id="3.40.850.10:FF:000011">
    <property type="entry name" value="Kinesin family member 21A"/>
    <property type="match status" value="1"/>
</dbReference>
<dbReference type="SMART" id="SM00129">
    <property type="entry name" value="KISc"/>
    <property type="match status" value="1"/>
</dbReference>
<gene>
    <name evidence="20" type="primary">LOC107569220</name>
</gene>
<dbReference type="PROSITE" id="PS50294">
    <property type="entry name" value="WD_REPEATS_REGION"/>
    <property type="match status" value="1"/>
</dbReference>
<organism evidence="20 21">
    <name type="scientific">Sinocyclocheilus grahami</name>
    <name type="common">Dianchi golden-line fish</name>
    <name type="synonym">Barbus grahami</name>
    <dbReference type="NCBI Taxonomy" id="75366"/>
    <lineage>
        <taxon>Eukaryota</taxon>
        <taxon>Metazoa</taxon>
        <taxon>Chordata</taxon>
        <taxon>Craniata</taxon>
        <taxon>Vertebrata</taxon>
        <taxon>Euteleostomi</taxon>
        <taxon>Actinopterygii</taxon>
        <taxon>Neopterygii</taxon>
        <taxon>Teleostei</taxon>
        <taxon>Ostariophysi</taxon>
        <taxon>Cypriniformes</taxon>
        <taxon>Cyprinidae</taxon>
        <taxon>Cyprininae</taxon>
        <taxon>Sinocyclocheilus</taxon>
    </lineage>
</organism>
<keyword evidence="9" id="KW-0677">Repeat</keyword>
<dbReference type="InterPro" id="IPR001752">
    <property type="entry name" value="Kinesin_motor_dom"/>
</dbReference>
<dbReference type="GO" id="GO:0048731">
    <property type="term" value="P:system development"/>
    <property type="evidence" value="ECO:0007669"/>
    <property type="project" value="UniProtKB-ARBA"/>
</dbReference>
<dbReference type="CDD" id="cd22263">
    <property type="entry name" value="Rcc_KIF21A"/>
    <property type="match status" value="1"/>
</dbReference>
<evidence type="ECO:0000259" key="19">
    <source>
        <dbReference type="PROSITE" id="PS50067"/>
    </source>
</evidence>
<evidence type="ECO:0000256" key="10">
    <source>
        <dbReference type="ARBA" id="ARBA00022741"/>
    </source>
</evidence>
<protein>
    <submittedName>
        <fullName evidence="20">Kinesin-like protein KIF21A</fullName>
    </submittedName>
</protein>
<keyword evidence="6" id="KW-0597">Phosphoprotein</keyword>
<dbReference type="InterPro" id="IPR027417">
    <property type="entry name" value="P-loop_NTPase"/>
</dbReference>
<evidence type="ECO:0000313" key="21">
    <source>
        <dbReference type="Proteomes" id="UP000472262"/>
    </source>
</evidence>
<feature type="repeat" description="WD" evidence="16">
    <location>
        <begin position="1052"/>
        <end position="1091"/>
    </location>
</feature>
<dbReference type="PROSITE" id="PS50082">
    <property type="entry name" value="WD_REPEATS_2"/>
    <property type="match status" value="3"/>
</dbReference>
<dbReference type="InterPro" id="IPR001680">
    <property type="entry name" value="WD40_rpt"/>
</dbReference>
<keyword evidence="12 18" id="KW-0175">Coiled coil</keyword>
<dbReference type="GO" id="GO:0030426">
    <property type="term" value="C:growth cone"/>
    <property type="evidence" value="ECO:0007669"/>
    <property type="project" value="UniProtKB-SubCell"/>
</dbReference>
<keyword evidence="15" id="KW-0966">Cell projection</keyword>
<dbReference type="GO" id="GO:0005875">
    <property type="term" value="C:microtubule associated complex"/>
    <property type="evidence" value="ECO:0007669"/>
    <property type="project" value="TreeGrafter"/>
</dbReference>
<evidence type="ECO:0000256" key="15">
    <source>
        <dbReference type="ARBA" id="ARBA00023273"/>
    </source>
</evidence>